<evidence type="ECO:0000256" key="1">
    <source>
        <dbReference type="ARBA" id="ARBA00022679"/>
    </source>
</evidence>
<keyword evidence="3" id="KW-0812">Transmembrane</keyword>
<organism evidence="4 5">
    <name type="scientific">Streptomyces poonensis</name>
    <dbReference type="NCBI Taxonomy" id="68255"/>
    <lineage>
        <taxon>Bacteria</taxon>
        <taxon>Bacillati</taxon>
        <taxon>Actinomycetota</taxon>
        <taxon>Actinomycetes</taxon>
        <taxon>Kitasatosporales</taxon>
        <taxon>Streptomycetaceae</taxon>
        <taxon>Streptomyces</taxon>
    </lineage>
</organism>
<dbReference type="Gene3D" id="1.20.120.1760">
    <property type="match status" value="1"/>
</dbReference>
<keyword evidence="3" id="KW-1133">Transmembrane helix</keyword>
<dbReference type="GO" id="GO:0016020">
    <property type="term" value="C:membrane"/>
    <property type="evidence" value="ECO:0007669"/>
    <property type="project" value="InterPro"/>
</dbReference>
<dbReference type="InterPro" id="IPR048254">
    <property type="entry name" value="CDP_ALCOHOL_P_TRANSF_CS"/>
</dbReference>
<dbReference type="InterPro" id="IPR000462">
    <property type="entry name" value="CDP-OH_P_trans"/>
</dbReference>
<dbReference type="Pfam" id="PF01066">
    <property type="entry name" value="CDP-OH_P_transf"/>
    <property type="match status" value="1"/>
</dbReference>
<evidence type="ECO:0000256" key="3">
    <source>
        <dbReference type="SAM" id="Phobius"/>
    </source>
</evidence>
<dbReference type="RefSeq" id="WP_229858710.1">
    <property type="nucleotide sequence ID" value="NZ_BMVW01000003.1"/>
</dbReference>
<proteinExistence type="inferred from homology"/>
<dbReference type="EMBL" id="BMVW01000003">
    <property type="protein sequence ID" value="GGZ02437.1"/>
    <property type="molecule type" value="Genomic_DNA"/>
</dbReference>
<reference evidence="4" key="1">
    <citation type="journal article" date="2014" name="Int. J. Syst. Evol. Microbiol.">
        <title>Complete genome sequence of Corynebacterium casei LMG S-19264T (=DSM 44701T), isolated from a smear-ripened cheese.</title>
        <authorList>
            <consortium name="US DOE Joint Genome Institute (JGI-PGF)"/>
            <person name="Walter F."/>
            <person name="Albersmeier A."/>
            <person name="Kalinowski J."/>
            <person name="Ruckert C."/>
        </authorList>
    </citation>
    <scope>NUCLEOTIDE SEQUENCE</scope>
    <source>
        <strain evidence="4">JCM 4815</strain>
    </source>
</reference>
<sequence length="288" mass="30042">MALHNSALNHPYDARLLLRETTVGAGAQLLLLALLGTAIGLGPAGWLTGSAFALGTWAVLTRALRRTRPPSFGPANRVTLGRAVLVGGVTALVADSFRSSPPVTLFVGLTAVALILDGVDGKVARRTGTTTPLGARFDMEVDAFLILVLSVYVSMSLGPWVLAIGLMRYVFVAAARVLPWLNGSLPHSMARKTVAAVQGVVLLAAASGWLPYAVTLALVTVALGSLVWSFGRDVAWLWRTREERAGTRTALAQPVGERCALVPAGLKGGPTVPGAAGTVPRREAELAV</sequence>
<comment type="similarity">
    <text evidence="2">Belongs to the CDP-alcohol phosphatidyltransferase class-I family.</text>
</comment>
<keyword evidence="3" id="KW-0472">Membrane</keyword>
<dbReference type="InterPro" id="IPR043130">
    <property type="entry name" value="CDP-OH_PTrfase_TM_dom"/>
</dbReference>
<dbReference type="GO" id="GO:0016780">
    <property type="term" value="F:phosphotransferase activity, for other substituted phosphate groups"/>
    <property type="evidence" value="ECO:0007669"/>
    <property type="project" value="InterPro"/>
</dbReference>
<feature type="transmembrane region" description="Helical" evidence="3">
    <location>
        <begin position="216"/>
        <end position="238"/>
    </location>
</feature>
<name>A0A918PEM1_9ACTN</name>
<evidence type="ECO:0000313" key="4">
    <source>
        <dbReference type="EMBL" id="GGZ02437.1"/>
    </source>
</evidence>
<dbReference type="GO" id="GO:0008654">
    <property type="term" value="P:phospholipid biosynthetic process"/>
    <property type="evidence" value="ECO:0007669"/>
    <property type="project" value="InterPro"/>
</dbReference>
<comment type="caution">
    <text evidence="4">The sequence shown here is derived from an EMBL/GenBank/DDBJ whole genome shotgun (WGS) entry which is preliminary data.</text>
</comment>
<accession>A0A918PEM1</accession>
<dbReference type="AlphaFoldDB" id="A0A918PEM1"/>
<evidence type="ECO:0000313" key="5">
    <source>
        <dbReference type="Proteomes" id="UP000622166"/>
    </source>
</evidence>
<keyword evidence="5" id="KW-1185">Reference proteome</keyword>
<protein>
    <submittedName>
        <fullName evidence="4">Membrane protein</fullName>
    </submittedName>
</protein>
<gene>
    <name evidence="4" type="ORF">GCM10010365_21450</name>
</gene>
<feature type="transmembrane region" description="Helical" evidence="3">
    <location>
        <begin position="29"/>
        <end position="60"/>
    </location>
</feature>
<evidence type="ECO:0000256" key="2">
    <source>
        <dbReference type="RuleBase" id="RU003750"/>
    </source>
</evidence>
<dbReference type="PROSITE" id="PS00379">
    <property type="entry name" value="CDP_ALCOHOL_P_TRANSF"/>
    <property type="match status" value="1"/>
</dbReference>
<reference evidence="4" key="2">
    <citation type="submission" date="2020-09" db="EMBL/GenBank/DDBJ databases">
        <authorList>
            <person name="Sun Q."/>
            <person name="Ohkuma M."/>
        </authorList>
    </citation>
    <scope>NUCLEOTIDE SEQUENCE</scope>
    <source>
        <strain evidence="4">JCM 4815</strain>
    </source>
</reference>
<dbReference type="Proteomes" id="UP000622166">
    <property type="component" value="Unassembled WGS sequence"/>
</dbReference>
<keyword evidence="1 2" id="KW-0808">Transferase</keyword>